<evidence type="ECO:0000313" key="6">
    <source>
        <dbReference type="EMBL" id="MFG6439649.1"/>
    </source>
</evidence>
<keyword evidence="1" id="KW-0004">4Fe-4S</keyword>
<evidence type="ECO:0000256" key="4">
    <source>
        <dbReference type="ARBA" id="ARBA00023014"/>
    </source>
</evidence>
<evidence type="ECO:0000313" key="7">
    <source>
        <dbReference type="Proteomes" id="UP001606301"/>
    </source>
</evidence>
<dbReference type="RefSeq" id="WP_394395161.1">
    <property type="nucleotide sequence ID" value="NZ_JBIGHW010000001.1"/>
</dbReference>
<dbReference type="Gene3D" id="3.30.70.20">
    <property type="match status" value="1"/>
</dbReference>
<dbReference type="InterPro" id="IPR017896">
    <property type="entry name" value="4Fe4S_Fe-S-bd"/>
</dbReference>
<dbReference type="InterPro" id="IPR050572">
    <property type="entry name" value="Fe-S_Ferredoxin"/>
</dbReference>
<proteinExistence type="predicted"/>
<feature type="domain" description="4Fe-4S ferredoxin-type" evidence="5">
    <location>
        <begin position="65"/>
        <end position="94"/>
    </location>
</feature>
<dbReference type="PROSITE" id="PS00198">
    <property type="entry name" value="4FE4S_FER_1"/>
    <property type="match status" value="1"/>
</dbReference>
<dbReference type="Proteomes" id="UP001606301">
    <property type="component" value="Unassembled WGS sequence"/>
</dbReference>
<dbReference type="PANTHER" id="PTHR43687">
    <property type="entry name" value="ADENYLYLSULFATE REDUCTASE, BETA SUBUNIT"/>
    <property type="match status" value="1"/>
</dbReference>
<organism evidence="6 7">
    <name type="scientific">Pelomonas margarita</name>
    <dbReference type="NCBI Taxonomy" id="3299031"/>
    <lineage>
        <taxon>Bacteria</taxon>
        <taxon>Pseudomonadati</taxon>
        <taxon>Pseudomonadota</taxon>
        <taxon>Betaproteobacteria</taxon>
        <taxon>Burkholderiales</taxon>
        <taxon>Sphaerotilaceae</taxon>
        <taxon>Roseateles</taxon>
    </lineage>
</organism>
<sequence>MSGTIAMAAPQRWVPHIDRNRCEGVGDCVVACPQGVLALGTLGLFERRALSLSGQLRGWAHDWRQAFAVQPQDCHACGRCVAVCPERAVTLVAADTNNPAHASIAAY</sequence>
<feature type="domain" description="4Fe-4S ferredoxin-type" evidence="5">
    <location>
        <begin position="13"/>
        <end position="42"/>
    </location>
</feature>
<evidence type="ECO:0000256" key="2">
    <source>
        <dbReference type="ARBA" id="ARBA00022723"/>
    </source>
</evidence>
<dbReference type="Pfam" id="PF12838">
    <property type="entry name" value="Fer4_7"/>
    <property type="match status" value="1"/>
</dbReference>
<dbReference type="PROSITE" id="PS51379">
    <property type="entry name" value="4FE4S_FER_2"/>
    <property type="match status" value="2"/>
</dbReference>
<keyword evidence="7" id="KW-1185">Reference proteome</keyword>
<dbReference type="InterPro" id="IPR017900">
    <property type="entry name" value="4Fe4S_Fe_S_CS"/>
</dbReference>
<name>A0ABW7FGI5_9BURK</name>
<keyword evidence="3" id="KW-0408">Iron</keyword>
<dbReference type="PANTHER" id="PTHR43687:SF1">
    <property type="entry name" value="FERREDOXIN III"/>
    <property type="match status" value="1"/>
</dbReference>
<reference evidence="6 7" key="1">
    <citation type="submission" date="2024-08" db="EMBL/GenBank/DDBJ databases">
        <authorList>
            <person name="Lu H."/>
        </authorList>
    </citation>
    <scope>NUCLEOTIDE SEQUENCE [LARGE SCALE GENOMIC DNA]</scope>
    <source>
        <strain evidence="6 7">LKC17W</strain>
    </source>
</reference>
<dbReference type="SUPFAM" id="SSF54862">
    <property type="entry name" value="4Fe-4S ferredoxins"/>
    <property type="match status" value="1"/>
</dbReference>
<evidence type="ECO:0000259" key="5">
    <source>
        <dbReference type="PROSITE" id="PS51379"/>
    </source>
</evidence>
<protein>
    <submittedName>
        <fullName evidence="6">Ferredoxin family protein</fullName>
    </submittedName>
</protein>
<keyword evidence="4" id="KW-0411">Iron-sulfur</keyword>
<evidence type="ECO:0000256" key="3">
    <source>
        <dbReference type="ARBA" id="ARBA00023004"/>
    </source>
</evidence>
<comment type="caution">
    <text evidence="6">The sequence shown here is derived from an EMBL/GenBank/DDBJ whole genome shotgun (WGS) entry which is preliminary data.</text>
</comment>
<gene>
    <name evidence="6" type="ORF">ACG0Z3_03055</name>
</gene>
<accession>A0ABW7FGI5</accession>
<dbReference type="EMBL" id="JBIGHW010000001">
    <property type="protein sequence ID" value="MFG6439649.1"/>
    <property type="molecule type" value="Genomic_DNA"/>
</dbReference>
<keyword evidence="2" id="KW-0479">Metal-binding</keyword>
<evidence type="ECO:0000256" key="1">
    <source>
        <dbReference type="ARBA" id="ARBA00022485"/>
    </source>
</evidence>